<feature type="transmembrane region" description="Helical" evidence="2">
    <location>
        <begin position="100"/>
        <end position="120"/>
    </location>
</feature>
<feature type="non-terminal residue" evidence="3">
    <location>
        <position position="147"/>
    </location>
</feature>
<organism evidence="3">
    <name type="scientific">marine sediment metagenome</name>
    <dbReference type="NCBI Taxonomy" id="412755"/>
    <lineage>
        <taxon>unclassified sequences</taxon>
        <taxon>metagenomes</taxon>
        <taxon>ecological metagenomes</taxon>
    </lineage>
</organism>
<keyword evidence="1" id="KW-0175">Coiled coil</keyword>
<comment type="caution">
    <text evidence="3">The sequence shown here is derived from an EMBL/GenBank/DDBJ whole genome shotgun (WGS) entry which is preliminary data.</text>
</comment>
<proteinExistence type="predicted"/>
<gene>
    <name evidence="3" type="ORF">LCGC14_2699660</name>
</gene>
<evidence type="ECO:0000313" key="3">
    <source>
        <dbReference type="EMBL" id="KKK92764.1"/>
    </source>
</evidence>
<name>A0A0F9BQF4_9ZZZZ</name>
<evidence type="ECO:0000256" key="1">
    <source>
        <dbReference type="SAM" id="Coils"/>
    </source>
</evidence>
<sequence length="147" mass="15492">MVDVHHGQSTGHHLFGHARVVGERDHEADCCPIAEIGQQLRRDDAGVVKTAAVDEAKADVQSAEDDLEKATAENKLESAEKKLATAQGIQGKDPLKHCSIFLFLSLYVVGFFATAGAAGADFGMNNRNASDVQLGGLVGIVGATFFA</sequence>
<keyword evidence="2" id="KW-0812">Transmembrane</keyword>
<dbReference type="EMBL" id="LAZR01048069">
    <property type="protein sequence ID" value="KKK92764.1"/>
    <property type="molecule type" value="Genomic_DNA"/>
</dbReference>
<evidence type="ECO:0000256" key="2">
    <source>
        <dbReference type="SAM" id="Phobius"/>
    </source>
</evidence>
<accession>A0A0F9BQF4</accession>
<reference evidence="3" key="1">
    <citation type="journal article" date="2015" name="Nature">
        <title>Complex archaea that bridge the gap between prokaryotes and eukaryotes.</title>
        <authorList>
            <person name="Spang A."/>
            <person name="Saw J.H."/>
            <person name="Jorgensen S.L."/>
            <person name="Zaremba-Niedzwiedzka K."/>
            <person name="Martijn J."/>
            <person name="Lind A.E."/>
            <person name="van Eijk R."/>
            <person name="Schleper C."/>
            <person name="Guy L."/>
            <person name="Ettema T.J."/>
        </authorList>
    </citation>
    <scope>NUCLEOTIDE SEQUENCE</scope>
</reference>
<dbReference type="AlphaFoldDB" id="A0A0F9BQF4"/>
<keyword evidence="2" id="KW-0472">Membrane</keyword>
<keyword evidence="2" id="KW-1133">Transmembrane helix</keyword>
<protein>
    <submittedName>
        <fullName evidence="3">Uncharacterized protein</fullName>
    </submittedName>
</protein>
<feature type="coiled-coil region" evidence="1">
    <location>
        <begin position="53"/>
        <end position="89"/>
    </location>
</feature>